<dbReference type="Pfam" id="PF00588">
    <property type="entry name" value="SpoU_methylase"/>
    <property type="match status" value="1"/>
</dbReference>
<dbReference type="PaxDb" id="3218-PP1S333_10V6.1"/>
<dbReference type="GO" id="GO:0008173">
    <property type="term" value="F:RNA methyltransferase activity"/>
    <property type="evidence" value="ECO:0007669"/>
    <property type="project" value="InterPro"/>
</dbReference>
<reference evidence="10" key="3">
    <citation type="submission" date="2020-12" db="UniProtKB">
        <authorList>
            <consortium name="EnsemblPlants"/>
        </authorList>
    </citation>
    <scope>IDENTIFICATION</scope>
</reference>
<dbReference type="Proteomes" id="UP000006727">
    <property type="component" value="Chromosome 3"/>
</dbReference>
<sequence length="284" mass="32316">MLHTPDFLILRYCVLRRFQVFCPSPASNFISSSHGNRAVQDFVHYTKAPAHTDFSEVLQWLKLQYSNKVGGYGLDQNIRDNNVTKESTKSDVGASKKTRQEQYDEVAGSSMNSQETSTMENTLSTTRSEERWFPYGDCFKLDDEKTVTSSELISMLSPFISDERKQRIERVVANRTYSVCIAVEGLLELGNISAVFRSADALGFQSVHVISTETKKRYKKNRKVSRGSETWLDAEMWENSSDCIATLRKRGYRIAVTHIAPNTVSIQDMDWTIPTAVIFGNEYK</sequence>
<keyword evidence="11" id="KW-1185">Reference proteome</keyword>
<dbReference type="Gramene" id="Pp3c3_25470V3.1">
    <property type="protein sequence ID" value="Pp3c3_25470V3.1"/>
    <property type="gene ID" value="Pp3c3_25470"/>
</dbReference>
<keyword evidence="2" id="KW-0489">Methyltransferase</keyword>
<dbReference type="AlphaFoldDB" id="A0A2K1KVY2"/>
<evidence type="ECO:0000256" key="7">
    <source>
        <dbReference type="SAM" id="MobiDB-lite"/>
    </source>
</evidence>
<reference evidence="9 11" key="1">
    <citation type="journal article" date="2008" name="Science">
        <title>The Physcomitrella genome reveals evolutionary insights into the conquest of land by plants.</title>
        <authorList>
            <person name="Rensing S."/>
            <person name="Lang D."/>
            <person name="Zimmer A."/>
            <person name="Terry A."/>
            <person name="Salamov A."/>
            <person name="Shapiro H."/>
            <person name="Nishiyama T."/>
            <person name="Perroud P.-F."/>
            <person name="Lindquist E."/>
            <person name="Kamisugi Y."/>
            <person name="Tanahashi T."/>
            <person name="Sakakibara K."/>
            <person name="Fujita T."/>
            <person name="Oishi K."/>
            <person name="Shin-I T."/>
            <person name="Kuroki Y."/>
            <person name="Toyoda A."/>
            <person name="Suzuki Y."/>
            <person name="Hashimoto A."/>
            <person name="Yamaguchi K."/>
            <person name="Sugano A."/>
            <person name="Kohara Y."/>
            <person name="Fujiyama A."/>
            <person name="Anterola A."/>
            <person name="Aoki S."/>
            <person name="Ashton N."/>
            <person name="Barbazuk W.B."/>
            <person name="Barker E."/>
            <person name="Bennetzen J."/>
            <person name="Bezanilla M."/>
            <person name="Blankenship R."/>
            <person name="Cho S.H."/>
            <person name="Dutcher S."/>
            <person name="Estelle M."/>
            <person name="Fawcett J.A."/>
            <person name="Gundlach H."/>
            <person name="Hanada K."/>
            <person name="Heyl A."/>
            <person name="Hicks K.A."/>
            <person name="Hugh J."/>
            <person name="Lohr M."/>
            <person name="Mayer K."/>
            <person name="Melkozernov A."/>
            <person name="Murata T."/>
            <person name="Nelson D."/>
            <person name="Pils B."/>
            <person name="Prigge M."/>
            <person name="Reiss B."/>
            <person name="Renner T."/>
            <person name="Rombauts S."/>
            <person name="Rushton P."/>
            <person name="Sanderfoot A."/>
            <person name="Schween G."/>
            <person name="Shiu S.-H."/>
            <person name="Stueber K."/>
            <person name="Theodoulou F.L."/>
            <person name="Tu H."/>
            <person name="Van de Peer Y."/>
            <person name="Verrier P.J."/>
            <person name="Waters E."/>
            <person name="Wood A."/>
            <person name="Yang L."/>
            <person name="Cove D."/>
            <person name="Cuming A."/>
            <person name="Hasebe M."/>
            <person name="Lucas S."/>
            <person name="Mishler D.B."/>
            <person name="Reski R."/>
            <person name="Grigoriev I."/>
            <person name="Quatrano R.S."/>
            <person name="Boore J.L."/>
        </authorList>
    </citation>
    <scope>NUCLEOTIDE SEQUENCE [LARGE SCALE GENOMIC DNA]</scope>
    <source>
        <strain evidence="10 11">cv. Gransden 2004</strain>
    </source>
</reference>
<keyword evidence="1" id="KW-0820">tRNA-binding</keyword>
<organism evidence="9">
    <name type="scientific">Physcomitrium patens</name>
    <name type="common">Spreading-leaved earth moss</name>
    <name type="synonym">Physcomitrella patens</name>
    <dbReference type="NCBI Taxonomy" id="3218"/>
    <lineage>
        <taxon>Eukaryota</taxon>
        <taxon>Viridiplantae</taxon>
        <taxon>Streptophyta</taxon>
        <taxon>Embryophyta</taxon>
        <taxon>Bryophyta</taxon>
        <taxon>Bryophytina</taxon>
        <taxon>Bryopsida</taxon>
        <taxon>Funariidae</taxon>
        <taxon>Funariales</taxon>
        <taxon>Funariaceae</taxon>
        <taxon>Physcomitrium</taxon>
    </lineage>
</organism>
<keyword evidence="3" id="KW-0808">Transferase</keyword>
<dbReference type="CDD" id="cd18092">
    <property type="entry name" value="SpoU-like_TrmH"/>
    <property type="match status" value="1"/>
</dbReference>
<dbReference type="InterPro" id="IPR001537">
    <property type="entry name" value="SpoU_MeTrfase"/>
</dbReference>
<evidence type="ECO:0000256" key="3">
    <source>
        <dbReference type="ARBA" id="ARBA00022679"/>
    </source>
</evidence>
<dbReference type="EnsemblPlants" id="Pp3c3_25470V3.2">
    <property type="protein sequence ID" value="Pp3c3_25470V3.2"/>
    <property type="gene ID" value="Pp3c3_25470"/>
</dbReference>
<keyword evidence="5" id="KW-0819">tRNA processing</keyword>
<dbReference type="InParanoid" id="A0A2K1KVY2"/>
<dbReference type="InterPro" id="IPR029026">
    <property type="entry name" value="tRNA_m1G_MTases_N"/>
</dbReference>
<accession>A0A2K1KVY2</accession>
<dbReference type="GO" id="GO:0000049">
    <property type="term" value="F:tRNA binding"/>
    <property type="evidence" value="ECO:0007669"/>
    <property type="project" value="UniProtKB-KW"/>
</dbReference>
<feature type="region of interest" description="Disordered" evidence="7">
    <location>
        <begin position="83"/>
        <end position="125"/>
    </location>
</feature>
<reference evidence="9 11" key="2">
    <citation type="journal article" date="2018" name="Plant J.">
        <title>The Physcomitrella patens chromosome-scale assembly reveals moss genome structure and evolution.</title>
        <authorList>
            <person name="Lang D."/>
            <person name="Ullrich K.K."/>
            <person name="Murat F."/>
            <person name="Fuchs J."/>
            <person name="Jenkins J."/>
            <person name="Haas F.B."/>
            <person name="Piednoel M."/>
            <person name="Gundlach H."/>
            <person name="Van Bel M."/>
            <person name="Meyberg R."/>
            <person name="Vives C."/>
            <person name="Morata J."/>
            <person name="Symeonidi A."/>
            <person name="Hiss M."/>
            <person name="Muchero W."/>
            <person name="Kamisugi Y."/>
            <person name="Saleh O."/>
            <person name="Blanc G."/>
            <person name="Decker E.L."/>
            <person name="van Gessel N."/>
            <person name="Grimwood J."/>
            <person name="Hayes R.D."/>
            <person name="Graham S.W."/>
            <person name="Gunter L.E."/>
            <person name="McDaniel S.F."/>
            <person name="Hoernstein S.N.W."/>
            <person name="Larsson A."/>
            <person name="Li F.W."/>
            <person name="Perroud P.F."/>
            <person name="Phillips J."/>
            <person name="Ranjan P."/>
            <person name="Rokshar D.S."/>
            <person name="Rothfels C.J."/>
            <person name="Schneider L."/>
            <person name="Shu S."/>
            <person name="Stevenson D.W."/>
            <person name="Thummler F."/>
            <person name="Tillich M."/>
            <person name="Villarreal Aguilar J.C."/>
            <person name="Widiez T."/>
            <person name="Wong G.K."/>
            <person name="Wymore A."/>
            <person name="Zhang Y."/>
            <person name="Zimmer A.D."/>
            <person name="Quatrano R.S."/>
            <person name="Mayer K.F.X."/>
            <person name="Goodstein D."/>
            <person name="Casacuberta J.M."/>
            <person name="Vandepoele K."/>
            <person name="Reski R."/>
            <person name="Cuming A.C."/>
            <person name="Tuskan G.A."/>
            <person name="Maumus F."/>
            <person name="Salse J."/>
            <person name="Schmutz J."/>
            <person name="Rensing S.A."/>
        </authorList>
    </citation>
    <scope>NUCLEOTIDE SEQUENCE [LARGE SCALE GENOMIC DNA]</scope>
    <source>
        <strain evidence="10 11">cv. Gransden 2004</strain>
    </source>
</reference>
<protein>
    <recommendedName>
        <fullName evidence="8">tRNA/rRNA methyltransferase SpoU type domain-containing protein</fullName>
    </recommendedName>
</protein>
<evidence type="ECO:0000256" key="5">
    <source>
        <dbReference type="ARBA" id="ARBA00022694"/>
    </source>
</evidence>
<name>A0A2K1KVY2_PHYPA</name>
<feature type="domain" description="tRNA/rRNA methyltransferase SpoU type" evidence="8">
    <location>
        <begin position="180"/>
        <end position="283"/>
    </location>
</feature>
<dbReference type="InterPro" id="IPR029028">
    <property type="entry name" value="Alpha/beta_knot_MTases"/>
</dbReference>
<evidence type="ECO:0000259" key="8">
    <source>
        <dbReference type="Pfam" id="PF00588"/>
    </source>
</evidence>
<evidence type="ECO:0000313" key="11">
    <source>
        <dbReference type="Proteomes" id="UP000006727"/>
    </source>
</evidence>
<dbReference type="EMBL" id="ABEU02000003">
    <property type="protein sequence ID" value="PNR57957.1"/>
    <property type="molecule type" value="Genomic_DNA"/>
</dbReference>
<dbReference type="PANTHER" id="PTHR43453:SF1">
    <property type="entry name" value="TRNA_RRNA METHYLTRANSFERASE SPOU TYPE DOMAIN-CONTAINING PROTEIN"/>
    <property type="match status" value="1"/>
</dbReference>
<dbReference type="GO" id="GO:0002938">
    <property type="term" value="P:tRNA guanine ribose methylation"/>
    <property type="evidence" value="ECO:0000318"/>
    <property type="project" value="GO_Central"/>
</dbReference>
<evidence type="ECO:0000256" key="2">
    <source>
        <dbReference type="ARBA" id="ARBA00022603"/>
    </source>
</evidence>
<evidence type="ECO:0000313" key="10">
    <source>
        <dbReference type="EnsemblPlants" id="Pp3c3_25470V3.1"/>
    </source>
</evidence>
<dbReference type="PANTHER" id="PTHR43453">
    <property type="entry name" value="RRNA METHYLASE-LIKE"/>
    <property type="match status" value="1"/>
</dbReference>
<dbReference type="SUPFAM" id="SSF75217">
    <property type="entry name" value="alpha/beta knot"/>
    <property type="match status" value="1"/>
</dbReference>
<evidence type="ECO:0000256" key="1">
    <source>
        <dbReference type="ARBA" id="ARBA00022555"/>
    </source>
</evidence>
<gene>
    <name evidence="9" type="ORF">PHYPA_004951</name>
</gene>
<feature type="compositionally biased region" description="Polar residues" evidence="7">
    <location>
        <begin position="109"/>
        <end position="125"/>
    </location>
</feature>
<dbReference type="Gramene" id="Pp3c3_25470V3.2">
    <property type="protein sequence ID" value="Pp3c3_25470V3.2"/>
    <property type="gene ID" value="Pp3c3_25470"/>
</dbReference>
<dbReference type="EnsemblPlants" id="Pp3c3_25470V3.1">
    <property type="protein sequence ID" value="Pp3c3_25470V3.1"/>
    <property type="gene ID" value="Pp3c3_25470"/>
</dbReference>
<keyword evidence="4" id="KW-0949">S-adenosyl-L-methionine</keyword>
<dbReference type="InterPro" id="IPR033671">
    <property type="entry name" value="TrmH"/>
</dbReference>
<evidence type="ECO:0000313" key="9">
    <source>
        <dbReference type="EMBL" id="PNR57957.1"/>
    </source>
</evidence>
<dbReference type="STRING" id="3218.A0A2K1KVY2"/>
<evidence type="ECO:0000256" key="4">
    <source>
        <dbReference type="ARBA" id="ARBA00022691"/>
    </source>
</evidence>
<dbReference type="Gene3D" id="3.40.1280.10">
    <property type="match status" value="1"/>
</dbReference>
<evidence type="ECO:0000256" key="6">
    <source>
        <dbReference type="ARBA" id="ARBA00022884"/>
    </source>
</evidence>
<keyword evidence="6" id="KW-0694">RNA-binding</keyword>
<proteinExistence type="predicted"/>